<keyword evidence="5" id="KW-1185">Reference proteome</keyword>
<comment type="caution">
    <text evidence="4">The sequence shown here is derived from an EMBL/GenBank/DDBJ whole genome shotgun (WGS) entry which is preliminary data.</text>
</comment>
<dbReference type="Proteomes" id="UP001209107">
    <property type="component" value="Unassembled WGS sequence"/>
</dbReference>
<evidence type="ECO:0000256" key="3">
    <source>
        <dbReference type="RuleBase" id="RU004046"/>
    </source>
</evidence>
<dbReference type="Pfam" id="PF02685">
    <property type="entry name" value="Glucokinase"/>
    <property type="match status" value="1"/>
</dbReference>
<dbReference type="InterPro" id="IPR003836">
    <property type="entry name" value="Glucokinase"/>
</dbReference>
<reference evidence="4 5" key="1">
    <citation type="submission" date="2022-10" db="EMBL/GenBank/DDBJ databases">
        <title>Kaistella sp. BT-6-1-3.</title>
        <authorList>
            <person name="Ai J."/>
            <person name="Deng Z."/>
        </authorList>
    </citation>
    <scope>NUCLEOTIDE SEQUENCE [LARGE SCALE GENOMIC DNA]</scope>
    <source>
        <strain evidence="4 5">BT6-1-3</strain>
    </source>
</reference>
<dbReference type="EMBL" id="JAPCHZ010000004">
    <property type="protein sequence ID" value="MCW4452186.1"/>
    <property type="molecule type" value="Genomic_DNA"/>
</dbReference>
<keyword evidence="2" id="KW-0418">Kinase</keyword>
<evidence type="ECO:0000256" key="2">
    <source>
        <dbReference type="ARBA" id="ARBA00022777"/>
    </source>
</evidence>
<dbReference type="RefSeq" id="WP_265144341.1">
    <property type="nucleotide sequence ID" value="NZ_JAPCHZ010000004.1"/>
</dbReference>
<dbReference type="Gene3D" id="3.40.367.20">
    <property type="match status" value="1"/>
</dbReference>
<dbReference type="CDD" id="cd24008">
    <property type="entry name" value="ASKHA_NBD_GLK"/>
    <property type="match status" value="1"/>
</dbReference>
<accession>A0ABT3JN95</accession>
<dbReference type="PANTHER" id="PTHR47363:SF1">
    <property type="entry name" value="GLUCOKINASE"/>
    <property type="match status" value="1"/>
</dbReference>
<comment type="similarity">
    <text evidence="3">Belongs to the bacterial glucokinase family.</text>
</comment>
<dbReference type="InterPro" id="IPR043129">
    <property type="entry name" value="ATPase_NBD"/>
</dbReference>
<evidence type="ECO:0000313" key="4">
    <source>
        <dbReference type="EMBL" id="MCW4452186.1"/>
    </source>
</evidence>
<evidence type="ECO:0000256" key="1">
    <source>
        <dbReference type="ARBA" id="ARBA00022679"/>
    </source>
</evidence>
<protein>
    <submittedName>
        <fullName evidence="4">Glucokinase</fullName>
    </submittedName>
</protein>
<gene>
    <name evidence="4" type="ORF">OK344_08190</name>
</gene>
<proteinExistence type="inferred from homology"/>
<keyword evidence="1" id="KW-0808">Transferase</keyword>
<dbReference type="SUPFAM" id="SSF53067">
    <property type="entry name" value="Actin-like ATPase domain"/>
    <property type="match status" value="1"/>
</dbReference>
<dbReference type="Gene3D" id="3.30.420.40">
    <property type="match status" value="1"/>
</dbReference>
<evidence type="ECO:0000313" key="5">
    <source>
        <dbReference type="Proteomes" id="UP001209107"/>
    </source>
</evidence>
<dbReference type="PANTHER" id="PTHR47363">
    <property type="entry name" value="GLUCOKINASE"/>
    <property type="match status" value="1"/>
</dbReference>
<sequence length="349" mass="39139">MESKNNFKLYLPALNADCNADISLVVADIRQDITYVAHYITQNKKVAVQKETAYNTKDFASFSEIVNRFITEYSITSIDKIAVAVPGPVIAGKSEPQRLSWTLDAEKIKAETNVNKVYLINDLEASAYGLDNDDESGFLTIHQSDDFVPGNVAVLSPGAGLGEAGLFWDGECLRPFATEGGHCEFSPRTSDEVEFYQFLQKIYGIVTWESVLSTSGLFNIYRFLRDLKQQKQPDWLTKEIEAGNFTEAIINGALEKRDRICNMTIDTFLIFLAREANSLVLKLKATGGLYLTGDIPVMLQKYLSNDKFYKNFIVSDKMEVVLKDIPIYLVKDQKTIINGAALYAAFFTE</sequence>
<organism evidence="4 5">
    <name type="scientific">Kaistella yananensis</name>
    <dbReference type="NCBI Taxonomy" id="2989820"/>
    <lineage>
        <taxon>Bacteria</taxon>
        <taxon>Pseudomonadati</taxon>
        <taxon>Bacteroidota</taxon>
        <taxon>Flavobacteriia</taxon>
        <taxon>Flavobacteriales</taxon>
        <taxon>Weeksellaceae</taxon>
        <taxon>Chryseobacterium group</taxon>
        <taxon>Kaistella</taxon>
    </lineage>
</organism>
<name>A0ABT3JN95_9FLAO</name>